<proteinExistence type="inferred from homology"/>
<comment type="similarity">
    <text evidence="1">Belongs to the UPF0162 family.</text>
</comment>
<sequence length="371" mass="41370">MYFGRFMVVAGSEENGNVACDGTRGQMVRFLKSNSQTEQSLSPGAFSALGKVCLSTLVCVALLWASTSANADQNSPQTPAAFVRNLLEKADGQMDYAHIKLAIDHYVDPSVDENAVLAELDQMRVIIDRMLGTLSPEKAATSMEKMKALRAFIYEPGKWNDNKPFQYNMADPYGLEFKTRLLSNYLATRKGNCISMPMLFLILGERLGLDVTLSTAPLHVFVKYTDDATGTTYNLETTSGAGATREMWYQKKAPMTEQAIANGVYMKKLSRKQTISVMATLVMEDMLETKRYEDAIAVADVLLEVWPEDAYTLIKKGTAYYKILEENFIKKYPDERDIPADKLPEANRLHQANLAAFEQAGTLGWTQPVLQ</sequence>
<keyword evidence="4" id="KW-1185">Reference proteome</keyword>
<dbReference type="Proteomes" id="UP000549052">
    <property type="component" value="Unassembled WGS sequence"/>
</dbReference>
<organism evidence="3 4">
    <name type="scientific">Phyllobacterium myrsinacearum</name>
    <dbReference type="NCBI Taxonomy" id="28101"/>
    <lineage>
        <taxon>Bacteria</taxon>
        <taxon>Pseudomonadati</taxon>
        <taxon>Pseudomonadota</taxon>
        <taxon>Alphaproteobacteria</taxon>
        <taxon>Hyphomicrobiales</taxon>
        <taxon>Phyllobacteriaceae</taxon>
        <taxon>Phyllobacterium</taxon>
    </lineage>
</organism>
<feature type="domain" description="Protein SirB1 N-terminal" evidence="2">
    <location>
        <begin position="116"/>
        <end position="231"/>
    </location>
</feature>
<evidence type="ECO:0000313" key="4">
    <source>
        <dbReference type="Proteomes" id="UP000549052"/>
    </source>
</evidence>
<evidence type="ECO:0000256" key="1">
    <source>
        <dbReference type="ARBA" id="ARBA00007100"/>
    </source>
</evidence>
<protein>
    <submittedName>
        <fullName evidence="3">Regulator of sirC expression with transglutaminase-like and TPR domain</fullName>
    </submittedName>
</protein>
<evidence type="ECO:0000259" key="2">
    <source>
        <dbReference type="Pfam" id="PF13369"/>
    </source>
</evidence>
<dbReference type="InterPro" id="IPR032698">
    <property type="entry name" value="SirB1_N"/>
</dbReference>
<dbReference type="AlphaFoldDB" id="A0A839EVG6"/>
<comment type="caution">
    <text evidence="3">The sequence shown here is derived from an EMBL/GenBank/DDBJ whole genome shotgun (WGS) entry which is preliminary data.</text>
</comment>
<dbReference type="Pfam" id="PF13369">
    <property type="entry name" value="Transglut_core2"/>
    <property type="match status" value="1"/>
</dbReference>
<gene>
    <name evidence="3" type="ORF">FHW16_005897</name>
</gene>
<evidence type="ECO:0000313" key="3">
    <source>
        <dbReference type="EMBL" id="MBA8882148.1"/>
    </source>
</evidence>
<accession>A0A839EVG6</accession>
<dbReference type="EMBL" id="JACGXN010000027">
    <property type="protein sequence ID" value="MBA8882148.1"/>
    <property type="molecule type" value="Genomic_DNA"/>
</dbReference>
<reference evidence="3 4" key="1">
    <citation type="submission" date="2020-07" db="EMBL/GenBank/DDBJ databases">
        <title>Genomic Encyclopedia of Type Strains, Phase IV (KMG-V): Genome sequencing to study the core and pangenomes of soil and plant-associated prokaryotes.</title>
        <authorList>
            <person name="Whitman W."/>
        </authorList>
    </citation>
    <scope>NUCLEOTIDE SEQUENCE [LARGE SCALE GENOMIC DNA]</scope>
    <source>
        <strain evidence="3 4">AN3</strain>
    </source>
</reference>
<name>A0A839EVG6_9HYPH</name>